<feature type="region of interest" description="Disordered" evidence="1">
    <location>
        <begin position="533"/>
        <end position="681"/>
    </location>
</feature>
<feature type="compositionally biased region" description="Basic and acidic residues" evidence="1">
    <location>
        <begin position="228"/>
        <end position="243"/>
    </location>
</feature>
<feature type="compositionally biased region" description="Basic and acidic residues" evidence="1">
    <location>
        <begin position="632"/>
        <end position="646"/>
    </location>
</feature>
<feature type="compositionally biased region" description="Basic and acidic residues" evidence="1">
    <location>
        <begin position="600"/>
        <end position="609"/>
    </location>
</feature>
<feature type="compositionally biased region" description="Basic and acidic residues" evidence="1">
    <location>
        <begin position="145"/>
        <end position="157"/>
    </location>
</feature>
<protein>
    <submittedName>
        <fullName evidence="2">Uncharacterized protein</fullName>
    </submittedName>
</protein>
<dbReference type="STRING" id="857342.A0A2T3ASG4"/>
<feature type="compositionally biased region" description="Polar residues" evidence="1">
    <location>
        <begin position="403"/>
        <end position="430"/>
    </location>
</feature>
<dbReference type="OrthoDB" id="284473at2759"/>
<feature type="compositionally biased region" description="Polar residues" evidence="1">
    <location>
        <begin position="611"/>
        <end position="629"/>
    </location>
</feature>
<dbReference type="AlphaFoldDB" id="A0A2T3ASG4"/>
<feature type="compositionally biased region" description="Low complexity" evidence="1">
    <location>
        <begin position="314"/>
        <end position="328"/>
    </location>
</feature>
<dbReference type="EMBL" id="KZ679017">
    <property type="protein sequence ID" value="PSS09319.1"/>
    <property type="molecule type" value="Genomic_DNA"/>
</dbReference>
<feature type="compositionally biased region" description="Basic and acidic residues" evidence="1">
    <location>
        <begin position="500"/>
        <end position="511"/>
    </location>
</feature>
<gene>
    <name evidence="2" type="ORF">M430DRAFT_61644</name>
</gene>
<feature type="compositionally biased region" description="Basic and acidic residues" evidence="1">
    <location>
        <begin position="653"/>
        <end position="662"/>
    </location>
</feature>
<reference evidence="2 3" key="1">
    <citation type="journal article" date="2018" name="New Phytol.">
        <title>Comparative genomics and transcriptomics depict ericoid mycorrhizal fungi as versatile saprotrophs and plant mutualists.</title>
        <authorList>
            <person name="Martino E."/>
            <person name="Morin E."/>
            <person name="Grelet G.A."/>
            <person name="Kuo A."/>
            <person name="Kohler A."/>
            <person name="Daghino S."/>
            <person name="Barry K.W."/>
            <person name="Cichocki N."/>
            <person name="Clum A."/>
            <person name="Dockter R.B."/>
            <person name="Hainaut M."/>
            <person name="Kuo R.C."/>
            <person name="LaButti K."/>
            <person name="Lindahl B.D."/>
            <person name="Lindquist E.A."/>
            <person name="Lipzen A."/>
            <person name="Khouja H.R."/>
            <person name="Magnuson J."/>
            <person name="Murat C."/>
            <person name="Ohm R.A."/>
            <person name="Singer S.W."/>
            <person name="Spatafora J.W."/>
            <person name="Wang M."/>
            <person name="Veneault-Fourrey C."/>
            <person name="Henrissat B."/>
            <person name="Grigoriev I.V."/>
            <person name="Martin F.M."/>
            <person name="Perotto S."/>
        </authorList>
    </citation>
    <scope>NUCLEOTIDE SEQUENCE [LARGE SCALE GENOMIC DNA]</scope>
    <source>
        <strain evidence="2 3">ATCC 22711</strain>
    </source>
</reference>
<accession>A0A2T3ASG4</accession>
<feature type="region of interest" description="Disordered" evidence="1">
    <location>
        <begin position="461"/>
        <end position="511"/>
    </location>
</feature>
<proteinExistence type="predicted"/>
<organism evidence="2 3">
    <name type="scientific">Amorphotheca resinae ATCC 22711</name>
    <dbReference type="NCBI Taxonomy" id="857342"/>
    <lineage>
        <taxon>Eukaryota</taxon>
        <taxon>Fungi</taxon>
        <taxon>Dikarya</taxon>
        <taxon>Ascomycota</taxon>
        <taxon>Pezizomycotina</taxon>
        <taxon>Leotiomycetes</taxon>
        <taxon>Helotiales</taxon>
        <taxon>Amorphothecaceae</taxon>
        <taxon>Amorphotheca</taxon>
    </lineage>
</organism>
<feature type="compositionally biased region" description="Polar residues" evidence="1">
    <location>
        <begin position="575"/>
        <end position="585"/>
    </location>
</feature>
<name>A0A2T3ASG4_AMORE</name>
<sequence length="896" mass="97318">MELKQPQSGAMASAAGMGGADKQISFLSQRILPSIPHLFSVPTKTPYQPTFIYENQNTPFDQKEVMALQYMTLISNGDRGVGHTMGNWQESLSPPLSSGAQSNTSTPNPQREAKKPSVKMSIADYKNLKTTGLKPLPKPSTAMSESKHRSDTTDLKAGHARSASATSNDTPMGRIPSSEGYHRQDGTGASGPVGHKAPVQEERHAPSQTTHPEARGVEKNRATVNGHSTRESQPKDANSDRASSRPNSQTKEPPKYPPSPGPQSPRRDNSEPRQQKRPHASSDASHPEKRAKIEHADARTPPVPRKSEASSEQKPSTARKAPAAAPSRASPPPKKDASADRKPNGTKTSASISPEKPLNLPKILSPLPDDLVIPPETGPTGFKMPESEKSTPPKSPSQKSKGVTPNSTTTKPTHPKKVSSTSSPYSTPKLSQDLPPFVLPKLLSPDLPDIVEAELLRLKEKGSSGLNTVEARHEKVRQPGALGVAQKTQRPKVGHPPKKSHGESSKKVEEKEVDSFVVKIRYKKRLAKDIGRILALPSKSIKKHEAERLRERSASAAPPVKGRSDSEDDTPIAASRSTKAPATSTAKKRPPSDLSGRNEPAPKRAKGAENTDISKASTPTSKPTAQAGASASKEKGLMATPKKGDAMKSVAMRRVDSSDGHARTPQGGNSSTPASAEKSRINGLTPQVVSQELTRAAQENDKFFAVGTTLKRKMDAVLKKPDATESERKSGVMSGIEGLLGYMLAFHARDKTSTFRNQAPRQENWEEFFMLWNFIGKKTPKYPELHALLGQLGAVSREQWNKANMEQPKDRRDWEKMVNNLRERDKLWAQCKRDERLILDLGVNGTLGPWSSVGEAVGFGIATLTYYAEKQGKGVEWKQDPSFSMGYARKFMSEAG</sequence>
<feature type="compositionally biased region" description="Polar residues" evidence="1">
    <location>
        <begin position="86"/>
        <end position="109"/>
    </location>
</feature>
<dbReference type="RefSeq" id="XP_024717617.1">
    <property type="nucleotide sequence ID" value="XM_024868938.1"/>
</dbReference>
<feature type="compositionally biased region" description="Basic and acidic residues" evidence="1">
    <location>
        <begin position="285"/>
        <end position="298"/>
    </location>
</feature>
<feature type="compositionally biased region" description="Basic and acidic residues" evidence="1">
    <location>
        <begin position="265"/>
        <end position="274"/>
    </location>
</feature>
<feature type="compositionally biased region" description="Low complexity" evidence="1">
    <location>
        <begin position="392"/>
        <end position="401"/>
    </location>
</feature>
<evidence type="ECO:0000256" key="1">
    <source>
        <dbReference type="SAM" id="MobiDB-lite"/>
    </source>
</evidence>
<feature type="compositionally biased region" description="Basic and acidic residues" evidence="1">
    <location>
        <begin position="543"/>
        <end position="553"/>
    </location>
</feature>
<evidence type="ECO:0000313" key="3">
    <source>
        <dbReference type="Proteomes" id="UP000241818"/>
    </source>
</evidence>
<evidence type="ECO:0000313" key="2">
    <source>
        <dbReference type="EMBL" id="PSS09319.1"/>
    </source>
</evidence>
<dbReference type="GeneID" id="36577019"/>
<dbReference type="Proteomes" id="UP000241818">
    <property type="component" value="Unassembled WGS sequence"/>
</dbReference>
<dbReference type="InParanoid" id="A0A2T3ASG4"/>
<keyword evidence="3" id="KW-1185">Reference proteome</keyword>
<feature type="compositionally biased region" description="Basic and acidic residues" evidence="1">
    <location>
        <begin position="212"/>
        <end position="221"/>
    </location>
</feature>
<feature type="compositionally biased region" description="Basic and acidic residues" evidence="1">
    <location>
        <begin position="333"/>
        <end position="343"/>
    </location>
</feature>
<feature type="region of interest" description="Disordered" evidence="1">
    <location>
        <begin position="82"/>
        <end position="437"/>
    </location>
</feature>
<feature type="compositionally biased region" description="Basic residues" evidence="1">
    <location>
        <begin position="489"/>
        <end position="499"/>
    </location>
</feature>